<feature type="region of interest" description="Disordered" evidence="1">
    <location>
        <begin position="96"/>
        <end position="120"/>
    </location>
</feature>
<evidence type="ECO:0000256" key="1">
    <source>
        <dbReference type="SAM" id="MobiDB-lite"/>
    </source>
</evidence>
<name>A0AAV4NQM4_CAEEX</name>
<feature type="compositionally biased region" description="Polar residues" evidence="1">
    <location>
        <begin position="110"/>
        <end position="120"/>
    </location>
</feature>
<evidence type="ECO:0000313" key="2">
    <source>
        <dbReference type="EMBL" id="GIX86983.1"/>
    </source>
</evidence>
<accession>A0AAV4NQM4</accession>
<evidence type="ECO:0000313" key="3">
    <source>
        <dbReference type="Proteomes" id="UP001054945"/>
    </source>
</evidence>
<sequence length="120" mass="13590">MVHQHVCPFSQRRSLCKWTDIEIVALLYKKIIKRRDLFSEEKSSSLDTKGPCVCTKSTKKRKMGGVYHNVVLMAQEKEKITEGFITWSWCSGCSALPRTAPGRPSGVRRTATQKTSKASR</sequence>
<dbReference type="AlphaFoldDB" id="A0AAV4NQM4"/>
<organism evidence="2 3">
    <name type="scientific">Caerostris extrusa</name>
    <name type="common">Bark spider</name>
    <name type="synonym">Caerostris bankana</name>
    <dbReference type="NCBI Taxonomy" id="172846"/>
    <lineage>
        <taxon>Eukaryota</taxon>
        <taxon>Metazoa</taxon>
        <taxon>Ecdysozoa</taxon>
        <taxon>Arthropoda</taxon>
        <taxon>Chelicerata</taxon>
        <taxon>Arachnida</taxon>
        <taxon>Araneae</taxon>
        <taxon>Araneomorphae</taxon>
        <taxon>Entelegynae</taxon>
        <taxon>Araneoidea</taxon>
        <taxon>Araneidae</taxon>
        <taxon>Caerostris</taxon>
    </lineage>
</organism>
<dbReference type="EMBL" id="BPLR01003636">
    <property type="protein sequence ID" value="GIX86983.1"/>
    <property type="molecule type" value="Genomic_DNA"/>
</dbReference>
<proteinExistence type="predicted"/>
<protein>
    <submittedName>
        <fullName evidence="2">Uncharacterized protein</fullName>
    </submittedName>
</protein>
<gene>
    <name evidence="2" type="ORF">CEXT_227401</name>
</gene>
<reference evidence="2 3" key="1">
    <citation type="submission" date="2021-06" db="EMBL/GenBank/DDBJ databases">
        <title>Caerostris extrusa draft genome.</title>
        <authorList>
            <person name="Kono N."/>
            <person name="Arakawa K."/>
        </authorList>
    </citation>
    <scope>NUCLEOTIDE SEQUENCE [LARGE SCALE GENOMIC DNA]</scope>
</reference>
<comment type="caution">
    <text evidence="2">The sequence shown here is derived from an EMBL/GenBank/DDBJ whole genome shotgun (WGS) entry which is preliminary data.</text>
</comment>
<dbReference type="Proteomes" id="UP001054945">
    <property type="component" value="Unassembled WGS sequence"/>
</dbReference>
<keyword evidence="3" id="KW-1185">Reference proteome</keyword>